<feature type="region of interest" description="Disordered" evidence="1">
    <location>
        <begin position="21"/>
        <end position="75"/>
    </location>
</feature>
<reference evidence="2" key="1">
    <citation type="submission" date="2020-02" db="EMBL/GenBank/DDBJ databases">
        <authorList>
            <person name="Meier V. D."/>
        </authorList>
    </citation>
    <scope>NUCLEOTIDE SEQUENCE</scope>
    <source>
        <strain evidence="2">AVDCRST_MAG76</strain>
    </source>
</reference>
<accession>A0A6J4I2L7</accession>
<dbReference type="AlphaFoldDB" id="A0A6J4I2L7"/>
<organism evidence="2">
    <name type="scientific">uncultured Acidimicrobiales bacterium</name>
    <dbReference type="NCBI Taxonomy" id="310071"/>
    <lineage>
        <taxon>Bacteria</taxon>
        <taxon>Bacillati</taxon>
        <taxon>Actinomycetota</taxon>
        <taxon>Acidimicrobiia</taxon>
        <taxon>Acidimicrobiales</taxon>
        <taxon>environmental samples</taxon>
    </lineage>
</organism>
<name>A0A6J4I2L7_9ACTN</name>
<protein>
    <submittedName>
        <fullName evidence="2">Uncharacterized protein</fullName>
    </submittedName>
</protein>
<evidence type="ECO:0000256" key="1">
    <source>
        <dbReference type="SAM" id="MobiDB-lite"/>
    </source>
</evidence>
<feature type="non-terminal residue" evidence="2">
    <location>
        <position position="1"/>
    </location>
</feature>
<evidence type="ECO:0000313" key="2">
    <source>
        <dbReference type="EMBL" id="CAA9239735.1"/>
    </source>
</evidence>
<gene>
    <name evidence="2" type="ORF">AVDCRST_MAG76-1700</name>
</gene>
<proteinExistence type="predicted"/>
<sequence>DGADRRAGEAAAQVQLRALLAQALPRRHRPDVQRRRRASGQCGAAVRDALYRRRHGQPEQPSWRTRPAALRKRHL</sequence>
<feature type="non-terminal residue" evidence="2">
    <location>
        <position position="75"/>
    </location>
</feature>
<dbReference type="EMBL" id="CADCSZ010000103">
    <property type="protein sequence ID" value="CAA9239735.1"/>
    <property type="molecule type" value="Genomic_DNA"/>
</dbReference>
<feature type="compositionally biased region" description="Basic residues" evidence="1">
    <location>
        <begin position="25"/>
        <end position="38"/>
    </location>
</feature>